<evidence type="ECO:0000313" key="4">
    <source>
        <dbReference type="Ensembl" id="ENSACCP00020005310.1"/>
    </source>
</evidence>
<name>A0A663DZH0_AQUCH</name>
<dbReference type="SUPFAM" id="SSF52540">
    <property type="entry name" value="P-loop containing nucleoside triphosphate hydrolases"/>
    <property type="match status" value="1"/>
</dbReference>
<dbReference type="PANTHER" id="PTHR19229">
    <property type="entry name" value="ATP-BINDING CASSETTE TRANSPORTER SUBFAMILY A ABCA"/>
    <property type="match status" value="1"/>
</dbReference>
<evidence type="ECO:0000256" key="1">
    <source>
        <dbReference type="ARBA" id="ARBA00022448"/>
    </source>
</evidence>
<keyword evidence="2" id="KW-0677">Repeat</keyword>
<dbReference type="Pfam" id="PF00005">
    <property type="entry name" value="ABC_tran"/>
    <property type="match status" value="1"/>
</dbReference>
<organism evidence="4 5">
    <name type="scientific">Aquila chrysaetos chrysaetos</name>
    <dbReference type="NCBI Taxonomy" id="223781"/>
    <lineage>
        <taxon>Eukaryota</taxon>
        <taxon>Metazoa</taxon>
        <taxon>Chordata</taxon>
        <taxon>Craniata</taxon>
        <taxon>Vertebrata</taxon>
        <taxon>Euteleostomi</taxon>
        <taxon>Archelosauria</taxon>
        <taxon>Archosauria</taxon>
        <taxon>Dinosauria</taxon>
        <taxon>Saurischia</taxon>
        <taxon>Theropoda</taxon>
        <taxon>Coelurosauria</taxon>
        <taxon>Aves</taxon>
        <taxon>Neognathae</taxon>
        <taxon>Neoaves</taxon>
        <taxon>Telluraves</taxon>
        <taxon>Accipitrimorphae</taxon>
        <taxon>Accipitriformes</taxon>
        <taxon>Accipitridae</taxon>
        <taxon>Accipitrinae</taxon>
        <taxon>Aquila</taxon>
    </lineage>
</organism>
<dbReference type="InterPro" id="IPR026082">
    <property type="entry name" value="ABCA"/>
</dbReference>
<dbReference type="GO" id="GO:0016887">
    <property type="term" value="F:ATP hydrolysis activity"/>
    <property type="evidence" value="ECO:0007669"/>
    <property type="project" value="InterPro"/>
</dbReference>
<dbReference type="InterPro" id="IPR003439">
    <property type="entry name" value="ABC_transporter-like_ATP-bd"/>
</dbReference>
<dbReference type="InParanoid" id="A0A663DZH0"/>
<keyword evidence="1" id="KW-0813">Transport</keyword>
<dbReference type="GO" id="GO:0016020">
    <property type="term" value="C:membrane"/>
    <property type="evidence" value="ECO:0007669"/>
    <property type="project" value="InterPro"/>
</dbReference>
<dbReference type="GO" id="GO:0005524">
    <property type="term" value="F:ATP binding"/>
    <property type="evidence" value="ECO:0007669"/>
    <property type="project" value="InterPro"/>
</dbReference>
<proteinExistence type="predicted"/>
<dbReference type="CDD" id="cd03263">
    <property type="entry name" value="ABC_subfamily_A"/>
    <property type="match status" value="1"/>
</dbReference>
<keyword evidence="5" id="KW-1185">Reference proteome</keyword>
<evidence type="ECO:0000256" key="2">
    <source>
        <dbReference type="ARBA" id="ARBA00022737"/>
    </source>
</evidence>
<dbReference type="Gene3D" id="3.40.50.300">
    <property type="entry name" value="P-loop containing nucleotide triphosphate hydrolases"/>
    <property type="match status" value="1"/>
</dbReference>
<dbReference type="PANTHER" id="PTHR19229:SF36">
    <property type="entry name" value="ATP-BINDING CASSETTE SUB-FAMILY A MEMBER 2"/>
    <property type="match status" value="1"/>
</dbReference>
<feature type="domain" description="ABC transporter" evidence="3">
    <location>
        <begin position="2"/>
        <end position="88"/>
    </location>
</feature>
<reference evidence="4" key="2">
    <citation type="submission" date="2025-09" db="UniProtKB">
        <authorList>
            <consortium name="Ensembl"/>
        </authorList>
    </citation>
    <scope>IDENTIFICATION</scope>
</reference>
<dbReference type="InterPro" id="IPR027417">
    <property type="entry name" value="P-loop_NTPase"/>
</dbReference>
<evidence type="ECO:0000259" key="3">
    <source>
        <dbReference type="Pfam" id="PF00005"/>
    </source>
</evidence>
<dbReference type="Proteomes" id="UP000472275">
    <property type="component" value="Chromosome 12"/>
</dbReference>
<dbReference type="AlphaFoldDB" id="A0A663DZH0"/>
<sequence length="203" mass="22457">MGTCPQHNVLFDILTVEEHVWFYGRLKGLSEKQVKEEMEQLIQDTGLPHKRREQTRNLSGACGMQRKLSVAIAFVGGSRVVILDEPTAGIDPYSRRSIWELLLKYRKGRTIILSTHYMDEAELLGDRTAIISQGRLCCCGSPLFLKARLGTGYRLTLVKRERVGTGGSTGTVPGTTKKVGPLALLSISQKGARCLHPRYLGGC</sequence>
<accession>A0A663DZH0</accession>
<dbReference type="GO" id="GO:0140359">
    <property type="term" value="F:ABC-type transporter activity"/>
    <property type="evidence" value="ECO:0007669"/>
    <property type="project" value="InterPro"/>
</dbReference>
<protein>
    <recommendedName>
        <fullName evidence="3">ABC transporter domain-containing protein</fullName>
    </recommendedName>
</protein>
<dbReference type="GO" id="GO:0005319">
    <property type="term" value="F:lipid transporter activity"/>
    <property type="evidence" value="ECO:0007669"/>
    <property type="project" value="TreeGrafter"/>
</dbReference>
<dbReference type="Ensembl" id="ENSACCT00020005541.1">
    <property type="protein sequence ID" value="ENSACCP00020005310.1"/>
    <property type="gene ID" value="ENSACCG00020003646.1"/>
</dbReference>
<evidence type="ECO:0000313" key="5">
    <source>
        <dbReference type="Proteomes" id="UP000472275"/>
    </source>
</evidence>
<reference evidence="4" key="1">
    <citation type="submission" date="2025-08" db="UniProtKB">
        <authorList>
            <consortium name="Ensembl"/>
        </authorList>
    </citation>
    <scope>IDENTIFICATION</scope>
</reference>
<dbReference type="GeneTree" id="ENSGT00940000161439"/>